<dbReference type="RefSeq" id="WP_149199598.1">
    <property type="nucleotide sequence ID" value="NZ_BSOV01000002.1"/>
</dbReference>
<dbReference type="InterPro" id="IPR011051">
    <property type="entry name" value="RmlC_Cupin_sf"/>
</dbReference>
<dbReference type="Pfam" id="PF07883">
    <property type="entry name" value="Cupin_2"/>
    <property type="match status" value="1"/>
</dbReference>
<dbReference type="KEGG" id="aoz:HUE56_25985"/>
<gene>
    <name evidence="3" type="ORF">HUE56_25985</name>
</gene>
<evidence type="ECO:0000313" key="4">
    <source>
        <dbReference type="Proteomes" id="UP000509702"/>
    </source>
</evidence>
<evidence type="ECO:0000313" key="3">
    <source>
        <dbReference type="EMBL" id="QKS53945.1"/>
    </source>
</evidence>
<keyword evidence="1" id="KW-0479">Metal-binding</keyword>
<reference evidence="3 4" key="1">
    <citation type="submission" date="2020-06" db="EMBL/GenBank/DDBJ databases">
        <title>Complete genome of Azosprillum oryzae KACC14407.</title>
        <authorList>
            <person name="Kim M."/>
            <person name="Park Y.-J."/>
            <person name="Shin J.-H."/>
        </authorList>
    </citation>
    <scope>NUCLEOTIDE SEQUENCE [LARGE SCALE GENOMIC DNA]</scope>
    <source>
        <strain evidence="3 4">KACC 14407</strain>
        <plasmid evidence="3 4">unnamed6</plasmid>
    </source>
</reference>
<accession>A0A6N1AQ44</accession>
<sequence length="126" mass="13768">MTKKRFFVRKGEVKGYHPANHTGTTNRRLIGRDIVGSQHVEVVHGTLEPGEGALPHAHPDLEQVCYVLAGRINVKVGGQEAELMTGDCCFFPAEEAHVVVALGDTPAELLVIYAPPYEENPAKVIR</sequence>
<dbReference type="InterPro" id="IPR014710">
    <property type="entry name" value="RmlC-like_jellyroll"/>
</dbReference>
<dbReference type="InterPro" id="IPR013096">
    <property type="entry name" value="Cupin_2"/>
</dbReference>
<protein>
    <submittedName>
        <fullName evidence="3">Cupin domain-containing protein</fullName>
    </submittedName>
</protein>
<dbReference type="PANTHER" id="PTHR35848:SF6">
    <property type="entry name" value="CUPIN TYPE-2 DOMAIN-CONTAINING PROTEIN"/>
    <property type="match status" value="1"/>
</dbReference>
<geneLocation type="plasmid" evidence="3 4">
    <name>unnamed6</name>
</geneLocation>
<dbReference type="Proteomes" id="UP000509702">
    <property type="component" value="Plasmid unnamed6"/>
</dbReference>
<dbReference type="GO" id="GO:0046872">
    <property type="term" value="F:metal ion binding"/>
    <property type="evidence" value="ECO:0007669"/>
    <property type="project" value="UniProtKB-KW"/>
</dbReference>
<dbReference type="SUPFAM" id="SSF51182">
    <property type="entry name" value="RmlC-like cupins"/>
    <property type="match status" value="1"/>
</dbReference>
<feature type="domain" description="Cupin type-2" evidence="2">
    <location>
        <begin position="45"/>
        <end position="113"/>
    </location>
</feature>
<evidence type="ECO:0000259" key="2">
    <source>
        <dbReference type="Pfam" id="PF07883"/>
    </source>
</evidence>
<proteinExistence type="predicted"/>
<dbReference type="AlphaFoldDB" id="A0A6N1AQ44"/>
<dbReference type="EMBL" id="CP054621">
    <property type="protein sequence ID" value="QKS53945.1"/>
    <property type="molecule type" value="Genomic_DNA"/>
</dbReference>
<name>A0A6N1AQ44_9PROT</name>
<keyword evidence="4" id="KW-1185">Reference proteome</keyword>
<keyword evidence="3" id="KW-0614">Plasmid</keyword>
<dbReference type="OrthoDB" id="9811153at2"/>
<dbReference type="Gene3D" id="2.60.120.10">
    <property type="entry name" value="Jelly Rolls"/>
    <property type="match status" value="1"/>
</dbReference>
<dbReference type="PANTHER" id="PTHR35848">
    <property type="entry name" value="OXALATE-BINDING PROTEIN"/>
    <property type="match status" value="1"/>
</dbReference>
<dbReference type="InterPro" id="IPR051610">
    <property type="entry name" value="GPI/OXD"/>
</dbReference>
<evidence type="ECO:0000256" key="1">
    <source>
        <dbReference type="ARBA" id="ARBA00022723"/>
    </source>
</evidence>
<organism evidence="3 4">
    <name type="scientific">Azospirillum oryzae</name>
    <dbReference type="NCBI Taxonomy" id="286727"/>
    <lineage>
        <taxon>Bacteria</taxon>
        <taxon>Pseudomonadati</taxon>
        <taxon>Pseudomonadota</taxon>
        <taxon>Alphaproteobacteria</taxon>
        <taxon>Rhodospirillales</taxon>
        <taxon>Azospirillaceae</taxon>
        <taxon>Azospirillum</taxon>
    </lineage>
</organism>